<feature type="coiled-coil region" evidence="6">
    <location>
        <begin position="248"/>
        <end position="373"/>
    </location>
</feature>
<feature type="transmembrane region" description="Helical" evidence="7">
    <location>
        <begin position="989"/>
        <end position="1008"/>
    </location>
</feature>
<comment type="caution">
    <text evidence="10">The sequence shown here is derived from an EMBL/GenBank/DDBJ whole genome shotgun (WGS) entry which is preliminary data.</text>
</comment>
<organism evidence="10 11">
    <name type="scientific">Streptococcus gallinaceus</name>
    <dbReference type="NCBI Taxonomy" id="165758"/>
    <lineage>
        <taxon>Bacteria</taxon>
        <taxon>Bacillati</taxon>
        <taxon>Bacillota</taxon>
        <taxon>Bacilli</taxon>
        <taxon>Lactobacillales</taxon>
        <taxon>Streptococcaceae</taxon>
        <taxon>Streptococcus</taxon>
    </lineage>
</organism>
<dbReference type="Proteomes" id="UP001549055">
    <property type="component" value="Unassembled WGS sequence"/>
</dbReference>
<sequence length="1118" mass="122265">MKKVYWKNLFKSASSSKGRFFSIFSLMFIGAVTLVGLKATSPNMERLAQATIGKTQMMDLAVIADMGLDKEDQAELSSIPHATVEYSYTTDVTRKGTTDAVRIYSQTEKISLFQLISGQLPSQPDQIALDTSLKGDYQLGGKIEFSQSDKGSLKKTTFTVTGFVHSPEIWSTKNLGNSSAGSGSLTAYAVVSKEAFDSDVYMIARLRYDDLKDLVYTSSTYDKRLAKHAEELEKLVADNGSLRLARVKSDGQKDIQQGQEKVADAENQLSQSAQKIADGEQQIADGDQQITAAKEQIAKGENQLAKTEQQLKEAAATLTSKKAELDKARSDLDASKAQLDASRSQLDSAKSQLDQAQETIAQKQAELDAAAGQIQSGQLALQTAKNTLQEQIESLTAAGEDPSQNPAIQAAQAKIAQDEETLEASLTNYNQGFAALENAKAAYQVQETTYQSGEQEYANGLAQYQAGESSYQTGLTQYQAAQATYQYGVAQYETGKADLQSSQATIAEKEAQLGKSKTEIATAKDTYTDKKSEADKKISDSKEKLTDAETKLSKLEEPNYLVYNRKTIPGGTGYENYRVATGSISAVGTIFPIVLYLVAAMVTFTTMTRFVDEERTNAGIFKALGYTNHDIIRKFILYGLVASILGSVVGVIVGSYWLSPIISNIVTEHMVVGAAPTFFYPRWLLTAIVLGLISAVLPAYLVAHRDLKENAAQLLLPKPPVSGSTILLEKISFIWKRLTFTQKVTVRNIFRYKQRMLMTIFGVAGSVALLFAGLGIRSSISGLVNRQFSDLLQYDMIVVKNSAASKAEANTVEKEFSEKSVDSHLSISYQSLEQSIPHQDEKQATSLLVTEQADQLSDYIRLSNRKNGEPLTLSSSGVIITEKLAQLYDAKVGDKITLTIDNQEVSVEVTGIAEMYAGHSVYMTADYYKKATGQAPTDNAWLVKLTNHQSNSVKSVSAKFLQLAGVSAVVQNTTMVATIDNLAQSLQSIMLILIVLSLLLGIVILYNLTNINVAERIRELSTIKVLGFHNKEVTLYIYRETILLSLVGIVLGLLGGRALHLLILDMIGTDSIMFNPTVTWDVYLTPVLAILGILAVLGWFVNYHLRKVDMLEALKSVE</sequence>
<dbReference type="InterPro" id="IPR003838">
    <property type="entry name" value="ABC3_permease_C"/>
</dbReference>
<reference evidence="10 11" key="1">
    <citation type="submission" date="2024-06" db="EMBL/GenBank/DDBJ databases">
        <title>Genomic Encyclopedia of Type Strains, Phase IV (KMG-IV): sequencing the most valuable type-strain genomes for metagenomic binning, comparative biology and taxonomic classification.</title>
        <authorList>
            <person name="Goeker M."/>
        </authorList>
    </citation>
    <scope>NUCLEOTIDE SEQUENCE [LARGE SCALE GENOMIC DNA]</scope>
    <source>
        <strain evidence="10 11">DSM 15349</strain>
    </source>
</reference>
<gene>
    <name evidence="10" type="ORF">ABID27_000704</name>
</gene>
<keyword evidence="4 7" id="KW-1133">Transmembrane helix</keyword>
<name>A0ABV2JK55_9STRE</name>
<accession>A0ABV2JK55</accession>
<feature type="transmembrane region" description="Helical" evidence="7">
    <location>
        <begin position="678"/>
        <end position="703"/>
    </location>
</feature>
<evidence type="ECO:0000256" key="1">
    <source>
        <dbReference type="ARBA" id="ARBA00004651"/>
    </source>
</evidence>
<evidence type="ECO:0000256" key="6">
    <source>
        <dbReference type="SAM" id="Coils"/>
    </source>
</evidence>
<feature type="transmembrane region" description="Helical" evidence="7">
    <location>
        <begin position="1083"/>
        <end position="1105"/>
    </location>
</feature>
<dbReference type="Gene3D" id="1.10.287.1490">
    <property type="match status" value="1"/>
</dbReference>
<comment type="subcellular location">
    <subcellularLocation>
        <location evidence="1">Cell membrane</location>
        <topology evidence="1">Multi-pass membrane protein</topology>
    </subcellularLocation>
</comment>
<evidence type="ECO:0000256" key="4">
    <source>
        <dbReference type="ARBA" id="ARBA00022989"/>
    </source>
</evidence>
<proteinExistence type="predicted"/>
<feature type="transmembrane region" description="Helical" evidence="7">
    <location>
        <begin position="635"/>
        <end position="658"/>
    </location>
</feature>
<keyword evidence="11" id="KW-1185">Reference proteome</keyword>
<dbReference type="RefSeq" id="WP_354280291.1">
    <property type="nucleotide sequence ID" value="NZ_JBEPMK010000002.1"/>
</dbReference>
<dbReference type="SUPFAM" id="SSF57997">
    <property type="entry name" value="Tropomyosin"/>
    <property type="match status" value="1"/>
</dbReference>
<protein>
    <submittedName>
        <fullName evidence="10">ABC transport system permease protein</fullName>
    </submittedName>
</protein>
<evidence type="ECO:0000256" key="2">
    <source>
        <dbReference type="ARBA" id="ARBA00022475"/>
    </source>
</evidence>
<feature type="domain" description="MacB-like periplasmic core" evidence="9">
    <location>
        <begin position="757"/>
        <end position="949"/>
    </location>
</feature>
<evidence type="ECO:0000313" key="10">
    <source>
        <dbReference type="EMBL" id="MET3644082.1"/>
    </source>
</evidence>
<evidence type="ECO:0000313" key="11">
    <source>
        <dbReference type="Proteomes" id="UP001549055"/>
    </source>
</evidence>
<evidence type="ECO:0000256" key="5">
    <source>
        <dbReference type="ARBA" id="ARBA00023136"/>
    </source>
</evidence>
<feature type="transmembrane region" description="Helical" evidence="7">
    <location>
        <begin position="756"/>
        <end position="776"/>
    </location>
</feature>
<dbReference type="PANTHER" id="PTHR30287">
    <property type="entry name" value="MEMBRANE COMPONENT OF PREDICTED ABC SUPERFAMILY METABOLITE UPTAKE TRANSPORTER"/>
    <property type="match status" value="1"/>
</dbReference>
<dbReference type="InterPro" id="IPR025857">
    <property type="entry name" value="MacB_PCD"/>
</dbReference>
<feature type="transmembrane region" description="Helical" evidence="7">
    <location>
        <begin position="584"/>
        <end position="605"/>
    </location>
</feature>
<keyword evidence="5 7" id="KW-0472">Membrane</keyword>
<evidence type="ECO:0000259" key="9">
    <source>
        <dbReference type="Pfam" id="PF12704"/>
    </source>
</evidence>
<dbReference type="Pfam" id="PF02687">
    <property type="entry name" value="FtsX"/>
    <property type="match status" value="2"/>
</dbReference>
<keyword evidence="6" id="KW-0175">Coiled coil</keyword>
<feature type="domain" description="ABC3 transporter permease C-terminal" evidence="8">
    <location>
        <begin position="590"/>
        <end position="703"/>
    </location>
</feature>
<feature type="coiled-coil region" evidence="6">
    <location>
        <begin position="506"/>
        <end position="551"/>
    </location>
</feature>
<keyword evidence="3 7" id="KW-0812">Transmembrane</keyword>
<keyword evidence="2" id="KW-1003">Cell membrane</keyword>
<dbReference type="InterPro" id="IPR038766">
    <property type="entry name" value="Membrane_comp_ABC_pdt"/>
</dbReference>
<evidence type="ECO:0000256" key="3">
    <source>
        <dbReference type="ARBA" id="ARBA00022692"/>
    </source>
</evidence>
<feature type="transmembrane region" description="Helical" evidence="7">
    <location>
        <begin position="1041"/>
        <end position="1063"/>
    </location>
</feature>
<evidence type="ECO:0000259" key="8">
    <source>
        <dbReference type="Pfam" id="PF02687"/>
    </source>
</evidence>
<feature type="coiled-coil region" evidence="6">
    <location>
        <begin position="408"/>
        <end position="456"/>
    </location>
</feature>
<dbReference type="PANTHER" id="PTHR30287:SF1">
    <property type="entry name" value="INNER MEMBRANE PROTEIN"/>
    <property type="match status" value="1"/>
</dbReference>
<dbReference type="EMBL" id="JBEPMK010000002">
    <property type="protein sequence ID" value="MET3644082.1"/>
    <property type="molecule type" value="Genomic_DNA"/>
</dbReference>
<feature type="transmembrane region" description="Helical" evidence="7">
    <location>
        <begin position="20"/>
        <end position="37"/>
    </location>
</feature>
<dbReference type="Pfam" id="PF12704">
    <property type="entry name" value="MacB_PCD"/>
    <property type="match status" value="1"/>
</dbReference>
<evidence type="ECO:0000256" key="7">
    <source>
        <dbReference type="SAM" id="Phobius"/>
    </source>
</evidence>
<feature type="domain" description="ABC3 transporter permease C-terminal" evidence="8">
    <location>
        <begin position="992"/>
        <end position="1108"/>
    </location>
</feature>